<name>A0AA41QFV4_9MICO</name>
<organism evidence="1 2">
    <name type="scientific">Antribacter soli</name>
    <dbReference type="NCBI Taxonomy" id="2910976"/>
    <lineage>
        <taxon>Bacteria</taxon>
        <taxon>Bacillati</taxon>
        <taxon>Actinomycetota</taxon>
        <taxon>Actinomycetes</taxon>
        <taxon>Micrococcales</taxon>
        <taxon>Promicromonosporaceae</taxon>
        <taxon>Antribacter</taxon>
    </lineage>
</organism>
<evidence type="ECO:0000313" key="2">
    <source>
        <dbReference type="Proteomes" id="UP001165405"/>
    </source>
</evidence>
<reference evidence="1" key="1">
    <citation type="submission" date="2022-01" db="EMBL/GenBank/DDBJ databases">
        <title>Antribacter sp. nov., isolated from Guizhou of China.</title>
        <authorList>
            <person name="Chengliang C."/>
            <person name="Ya Z."/>
        </authorList>
    </citation>
    <scope>NUCLEOTIDE SEQUENCE</scope>
    <source>
        <strain evidence="1">KLBMP 9083</strain>
    </source>
</reference>
<proteinExistence type="predicted"/>
<sequence>MTVGRTWVRTWSACSGPGGTTPLTGTVVQLPGGGHLAVTQHHDRVEEI</sequence>
<comment type="caution">
    <text evidence="1">The sequence shown here is derived from an EMBL/GenBank/DDBJ whole genome shotgun (WGS) entry which is preliminary data.</text>
</comment>
<dbReference type="EMBL" id="JAKGSG010000036">
    <property type="protein sequence ID" value="MCF4122030.1"/>
    <property type="molecule type" value="Genomic_DNA"/>
</dbReference>
<evidence type="ECO:0000313" key="1">
    <source>
        <dbReference type="EMBL" id="MCF4122030.1"/>
    </source>
</evidence>
<accession>A0AA41QFV4</accession>
<dbReference type="Proteomes" id="UP001165405">
    <property type="component" value="Unassembled WGS sequence"/>
</dbReference>
<dbReference type="RefSeq" id="WP_236089827.1">
    <property type="nucleotide sequence ID" value="NZ_JAKGSG010000036.1"/>
</dbReference>
<gene>
    <name evidence="1" type="ORF">L1785_13685</name>
</gene>
<protein>
    <submittedName>
        <fullName evidence="1">Uncharacterized protein</fullName>
    </submittedName>
</protein>
<dbReference type="AlphaFoldDB" id="A0AA41QFV4"/>
<keyword evidence="2" id="KW-1185">Reference proteome</keyword>